<dbReference type="OrthoDB" id="9783172at2"/>
<dbReference type="PANTHER" id="PTHR43384:SF13">
    <property type="entry name" value="SLR0110 PROTEIN"/>
    <property type="match status" value="1"/>
</dbReference>
<dbReference type="Pfam" id="PF13614">
    <property type="entry name" value="AAA_31"/>
    <property type="match status" value="1"/>
</dbReference>
<dbReference type="EMBL" id="WTYS01000001">
    <property type="protein sequence ID" value="MXO55260.1"/>
    <property type="molecule type" value="Genomic_DNA"/>
</dbReference>
<sequence>MTNQLTISKEQGSSLAFSTTIVASSSYVEPLHGQMMDRFGREFAICPLAPASPIPAGELANVDLLVVEINPNEPESLARISRIKQDRPDILLIAAINEMDVATVRTLIRRGVNDVVSLPFDTEELFASIMDLGSTRTHTDADLCPMIGVLHSSGGCGATTIATHLVAAMADARPDLRYCIIDLDLQFGEVASLFGLDPVTNVVDLISAGDRLDRDILRDSALAFGPNVFAISAPSDITPPEMVDTDRLLRLLTMARKEFDFVLLDLPSDWTSWALSAACSCDQLLMVVEQTIRCLRRTKKSLGLLESVEFAPADVKIVVNRVEKRMFKVIGTDEVSDTLHREVIASIPLQKSNLQTAQDEAMLLGQVDSRAPFVRAIESLAAEFFPKDHEACS</sequence>
<protein>
    <recommendedName>
        <fullName evidence="1">AAA domain-containing protein</fullName>
    </recommendedName>
</protein>
<dbReference type="GO" id="GO:0051782">
    <property type="term" value="P:negative regulation of cell division"/>
    <property type="evidence" value="ECO:0007669"/>
    <property type="project" value="TreeGrafter"/>
</dbReference>
<dbReference type="PANTHER" id="PTHR43384">
    <property type="entry name" value="SEPTUM SITE-DETERMINING PROTEIN MIND HOMOLOG, CHLOROPLASTIC-RELATED"/>
    <property type="match status" value="1"/>
</dbReference>
<dbReference type="Gene3D" id="3.40.50.300">
    <property type="entry name" value="P-loop containing nucleotide triphosphate hydrolases"/>
    <property type="match status" value="1"/>
</dbReference>
<dbReference type="Gene3D" id="3.40.50.2300">
    <property type="match status" value="1"/>
</dbReference>
<dbReference type="Proteomes" id="UP000468943">
    <property type="component" value="Unassembled WGS sequence"/>
</dbReference>
<dbReference type="SUPFAM" id="SSF52172">
    <property type="entry name" value="CheY-like"/>
    <property type="match status" value="1"/>
</dbReference>
<dbReference type="GO" id="GO:0005524">
    <property type="term" value="F:ATP binding"/>
    <property type="evidence" value="ECO:0007669"/>
    <property type="project" value="TreeGrafter"/>
</dbReference>
<dbReference type="InterPro" id="IPR050625">
    <property type="entry name" value="ParA/MinD_ATPase"/>
</dbReference>
<dbReference type="GO" id="GO:0005829">
    <property type="term" value="C:cytosol"/>
    <property type="evidence" value="ECO:0007669"/>
    <property type="project" value="TreeGrafter"/>
</dbReference>
<reference evidence="2 3" key="1">
    <citation type="submission" date="2019-12" db="EMBL/GenBank/DDBJ databases">
        <title>Genomic-based taxomic classification of the family Erythrobacteraceae.</title>
        <authorList>
            <person name="Xu L."/>
        </authorList>
    </citation>
    <scope>NUCLEOTIDE SEQUENCE [LARGE SCALE GENOMIC DNA]</scope>
    <source>
        <strain evidence="2 3">JCM 17802</strain>
    </source>
</reference>
<dbReference type="InterPro" id="IPR011006">
    <property type="entry name" value="CheY-like_superfamily"/>
</dbReference>
<dbReference type="GO" id="GO:0016887">
    <property type="term" value="F:ATP hydrolysis activity"/>
    <property type="evidence" value="ECO:0007669"/>
    <property type="project" value="TreeGrafter"/>
</dbReference>
<dbReference type="InterPro" id="IPR025669">
    <property type="entry name" value="AAA_dom"/>
</dbReference>
<feature type="domain" description="AAA" evidence="1">
    <location>
        <begin position="146"/>
        <end position="293"/>
    </location>
</feature>
<dbReference type="RefSeq" id="WP_160596602.1">
    <property type="nucleotide sequence ID" value="NZ_WTYS01000001.1"/>
</dbReference>
<dbReference type="AlphaFoldDB" id="A0A6I4SJH0"/>
<name>A0A6I4SJH0_9SPHN</name>
<dbReference type="InterPro" id="IPR027417">
    <property type="entry name" value="P-loop_NTPase"/>
</dbReference>
<gene>
    <name evidence="2" type="ORF">GRI36_00040</name>
</gene>
<proteinExistence type="predicted"/>
<evidence type="ECO:0000313" key="2">
    <source>
        <dbReference type="EMBL" id="MXO55260.1"/>
    </source>
</evidence>
<dbReference type="SUPFAM" id="SSF52540">
    <property type="entry name" value="P-loop containing nucleoside triphosphate hydrolases"/>
    <property type="match status" value="1"/>
</dbReference>
<accession>A0A6I4SJH0</accession>
<keyword evidence="3" id="KW-1185">Reference proteome</keyword>
<organism evidence="2 3">
    <name type="scientific">Pontixanthobacter gangjinensis</name>
    <dbReference type="NCBI Taxonomy" id="1028742"/>
    <lineage>
        <taxon>Bacteria</taxon>
        <taxon>Pseudomonadati</taxon>
        <taxon>Pseudomonadota</taxon>
        <taxon>Alphaproteobacteria</taxon>
        <taxon>Sphingomonadales</taxon>
        <taxon>Erythrobacteraceae</taxon>
        <taxon>Pontixanthobacter</taxon>
    </lineage>
</organism>
<evidence type="ECO:0000313" key="3">
    <source>
        <dbReference type="Proteomes" id="UP000468943"/>
    </source>
</evidence>
<dbReference type="GO" id="GO:0009898">
    <property type="term" value="C:cytoplasmic side of plasma membrane"/>
    <property type="evidence" value="ECO:0007669"/>
    <property type="project" value="TreeGrafter"/>
</dbReference>
<evidence type="ECO:0000259" key="1">
    <source>
        <dbReference type="Pfam" id="PF13614"/>
    </source>
</evidence>
<comment type="caution">
    <text evidence="2">The sequence shown here is derived from an EMBL/GenBank/DDBJ whole genome shotgun (WGS) entry which is preliminary data.</text>
</comment>